<proteinExistence type="predicted"/>
<keyword evidence="1" id="KW-0175">Coiled coil</keyword>
<dbReference type="AlphaFoldDB" id="A0A2S7RQV5"/>
<reference evidence="2 3" key="1">
    <citation type="journal article" date="2018" name="Pathog. Dis.">
        <title>Whole-genome sequencing based characterization of antimicrobial resistance in Enterococcus.</title>
        <authorList>
            <person name="Tyson G."/>
        </authorList>
    </citation>
    <scope>NUCLEOTIDE SEQUENCE [LARGE SCALE GENOMIC DNA]</scope>
    <source>
        <strain evidence="2 3">CVM N55263</strain>
    </source>
</reference>
<dbReference type="Pfam" id="PF12732">
    <property type="entry name" value="YtxH"/>
    <property type="match status" value="1"/>
</dbReference>
<dbReference type="InterPro" id="IPR024623">
    <property type="entry name" value="YtxH"/>
</dbReference>
<accession>A0A2S7RQV5</accession>
<dbReference type="EMBL" id="PUAP01000036">
    <property type="protein sequence ID" value="PQF21992.1"/>
    <property type="molecule type" value="Genomic_DNA"/>
</dbReference>
<evidence type="ECO:0000313" key="2">
    <source>
        <dbReference type="EMBL" id="PQF21992.1"/>
    </source>
</evidence>
<evidence type="ECO:0000313" key="3">
    <source>
        <dbReference type="Proteomes" id="UP000237934"/>
    </source>
</evidence>
<dbReference type="RefSeq" id="WP_065096619.1">
    <property type="nucleotide sequence ID" value="NZ_JADNBP010000021.1"/>
</dbReference>
<name>A0A2S7RQV5_ENTMU</name>
<dbReference type="PANTHER" id="PTHR35792:SF1">
    <property type="entry name" value="SLL0268 PROTEIN"/>
    <property type="match status" value="1"/>
</dbReference>
<dbReference type="InterPro" id="IPR052928">
    <property type="entry name" value="Desiccation-related_membrane"/>
</dbReference>
<comment type="caution">
    <text evidence="2">The sequence shown here is derived from an EMBL/GenBank/DDBJ whole genome shotgun (WGS) entry which is preliminary data.</text>
</comment>
<sequence>MVKNFLKGLVFGAVTGAAAGLLFAPRSGNETREKLIAELDEATELTNELNNSLNHFKQALSETKRTAETVIPSFQESIEKDIENFKFQAEPRVTQIQEQVEKLSAHLPEALTDVQ</sequence>
<evidence type="ECO:0000256" key="1">
    <source>
        <dbReference type="SAM" id="Coils"/>
    </source>
</evidence>
<organism evidence="2 3">
    <name type="scientific">Enterococcus mundtii</name>
    <dbReference type="NCBI Taxonomy" id="53346"/>
    <lineage>
        <taxon>Bacteria</taxon>
        <taxon>Bacillati</taxon>
        <taxon>Bacillota</taxon>
        <taxon>Bacilli</taxon>
        <taxon>Lactobacillales</taxon>
        <taxon>Enterococcaceae</taxon>
        <taxon>Enterococcus</taxon>
    </lineage>
</organism>
<dbReference type="PANTHER" id="PTHR35792">
    <property type="entry name" value="GENERAL STRESS PROTEIN"/>
    <property type="match status" value="1"/>
</dbReference>
<gene>
    <name evidence="2" type="ORF">CUS89_12045</name>
</gene>
<dbReference type="Proteomes" id="UP000237934">
    <property type="component" value="Unassembled WGS sequence"/>
</dbReference>
<feature type="coiled-coil region" evidence="1">
    <location>
        <begin position="32"/>
        <end position="59"/>
    </location>
</feature>
<protein>
    <submittedName>
        <fullName evidence="2">YtxH domain-containing protein</fullName>
    </submittedName>
</protein>